<accession>Q6KPE9</accession>
<evidence type="ECO:0000256" key="1">
    <source>
        <dbReference type="ARBA" id="ARBA00004328"/>
    </source>
</evidence>
<dbReference type="NCBIfam" id="TIGR01554">
    <property type="entry name" value="major_cap_HK97"/>
    <property type="match status" value="1"/>
</dbReference>
<sequence length="387" mass="42582">MKTLQEILTRKSEIRSMLQSDKEVDLAALETELRDLEETQKQIETRQRLLKEAEEINNNQMPEIRTVETFNNEPQKQDVELETSEKRGQALMENRAVTVGSGNVVLPKHSATDIRPTFNEVSTLIDRVSSKTLKGGESYQQPYIKSYGEGDYTTEGNDYNTSETTFGYADITKAKVTAYSEDTEELQKLPAADYDAEVMKGITVATRKKLTREILIGTGATNRLVGIFSAAATAIDSETDLEISAIDASTLDEIIYSYGGDEDVEDAAVLILNKLDLKSFAKLRTSDGKKVYNVVSQGNSGTIDGVPFIINSACKAVSDAKTTAGQYSMAYGPLSNYQLTIFSDMDVQRSTDFKFKQGMIAHRGSVFAGGNVISKNGFLRVKKAATV</sequence>
<dbReference type="KEGG" id="banh:HYU01_18490"/>
<dbReference type="Pfam" id="PF05065">
    <property type="entry name" value="Phage_capsid"/>
    <property type="match status" value="1"/>
</dbReference>
<keyword evidence="2" id="KW-0175">Coiled coil</keyword>
<accession>A0A6L7H198</accession>
<name>A0A6L7H198_BACAN</name>
<evidence type="ECO:0000313" key="5">
    <source>
        <dbReference type="Proteomes" id="UP000000594"/>
    </source>
</evidence>
<feature type="coiled-coil region" evidence="2">
    <location>
        <begin position="19"/>
        <end position="59"/>
    </location>
</feature>
<gene>
    <name evidence="4" type="ordered locus">GBAA_3784</name>
</gene>
<organism evidence="4 5">
    <name type="scientific">Bacillus anthracis</name>
    <name type="common">anthrax bacterium</name>
    <dbReference type="NCBI Taxonomy" id="1392"/>
    <lineage>
        <taxon>Bacteria</taxon>
        <taxon>Bacillati</taxon>
        <taxon>Bacillota</taxon>
        <taxon>Bacilli</taxon>
        <taxon>Bacillales</taxon>
        <taxon>Bacillaceae</taxon>
        <taxon>Bacillus</taxon>
        <taxon>Bacillus cereus group</taxon>
    </lineage>
</organism>
<dbReference type="Gene3D" id="3.30.2400.10">
    <property type="entry name" value="Major capsid protein gp5"/>
    <property type="match status" value="1"/>
</dbReference>
<dbReference type="Proteomes" id="UP000000594">
    <property type="component" value="Chromosome"/>
</dbReference>
<dbReference type="RefSeq" id="WP_000854835.1">
    <property type="nucleotide sequence ID" value="NZ_AP014833.1"/>
</dbReference>
<reference evidence="4 5" key="1">
    <citation type="journal article" date="2009" name="J. Bacteriol.">
        <title>The complete genome sequence of Bacillus anthracis Ames 'Ancestor'.</title>
        <authorList>
            <person name="Ravel J."/>
            <person name="Jiang L."/>
            <person name="Stanley S.T."/>
            <person name="Wilson M.R."/>
            <person name="Decker R.S."/>
            <person name="Read T.D."/>
            <person name="Worsham P."/>
            <person name="Keim P.S."/>
            <person name="Salzberg S.L."/>
            <person name="Fraser-Liggett C.M."/>
            <person name="Rasko D.A."/>
        </authorList>
    </citation>
    <scope>NUCLEOTIDE SEQUENCE [LARGE SCALE GENOMIC DNA]</scope>
    <source>
        <strain evidence="5">Ames ancestor</strain>
    </source>
</reference>
<accession>Q6HV77</accession>
<evidence type="ECO:0000256" key="2">
    <source>
        <dbReference type="SAM" id="Coils"/>
    </source>
</evidence>
<dbReference type="Gene3D" id="3.30.2320.10">
    <property type="entry name" value="hypothetical protein PF0899 domain"/>
    <property type="match status" value="1"/>
</dbReference>
<accession>Q81XY0</accession>
<keyword evidence="5" id="KW-1185">Reference proteome</keyword>
<feature type="domain" description="Phage capsid-like C-terminal" evidence="3">
    <location>
        <begin position="102"/>
        <end position="381"/>
    </location>
</feature>
<evidence type="ECO:0000259" key="3">
    <source>
        <dbReference type="Pfam" id="PF05065"/>
    </source>
</evidence>
<dbReference type="OMA" id="YCMAYGM"/>
<protein>
    <submittedName>
        <fullName evidence="4">Phage major capsid protein</fullName>
    </submittedName>
</protein>
<dbReference type="KEGG" id="bar:GBAA_3784"/>
<accession>A0A0F7RE58</accession>
<accession>E9QWE9</accession>
<proteinExistence type="predicted"/>
<dbReference type="OrthoDB" id="411118at2"/>
<dbReference type="AlphaFoldDB" id="A0A6L7H198"/>
<evidence type="ECO:0000313" key="4">
    <source>
        <dbReference type="EMBL" id="AAT32896.1"/>
    </source>
</evidence>
<dbReference type="InterPro" id="IPR024455">
    <property type="entry name" value="Phage_capsid"/>
</dbReference>
<accession>E9QWF0</accession>
<dbReference type="GeneID" id="45023492"/>
<dbReference type="PATRIC" id="fig|1392.230.peg.3730"/>
<dbReference type="EMBL" id="AE017334">
    <property type="protein sequence ID" value="AAT32896.1"/>
    <property type="molecule type" value="Genomic_DNA"/>
</dbReference>
<dbReference type="SUPFAM" id="SSF56563">
    <property type="entry name" value="Major capsid protein gp5"/>
    <property type="match status" value="1"/>
</dbReference>
<comment type="subcellular location">
    <subcellularLocation>
        <location evidence="1">Virion</location>
    </subcellularLocation>
</comment>
<dbReference type="InterPro" id="IPR054612">
    <property type="entry name" value="Phage_capsid-like_C"/>
</dbReference>